<dbReference type="Pfam" id="PF04055">
    <property type="entry name" value="Radical_SAM"/>
    <property type="match status" value="1"/>
</dbReference>
<comment type="cofactor">
    <cofactor evidence="1">
        <name>[4Fe-4S] cluster</name>
        <dbReference type="ChEBI" id="CHEBI:49883"/>
    </cofactor>
</comment>
<keyword evidence="6" id="KW-0411">Iron-sulfur</keyword>
<dbReference type="eggNOG" id="COG1242">
    <property type="taxonomic scope" value="Bacteria"/>
</dbReference>
<evidence type="ECO:0000259" key="7">
    <source>
        <dbReference type="PROSITE" id="PS51918"/>
    </source>
</evidence>
<dbReference type="GO" id="GO:0003824">
    <property type="term" value="F:catalytic activity"/>
    <property type="evidence" value="ECO:0007669"/>
    <property type="project" value="InterPro"/>
</dbReference>
<dbReference type="EMBL" id="JQJD01000051">
    <property type="protein sequence ID" value="KGN79254.1"/>
    <property type="molecule type" value="Genomic_DNA"/>
</dbReference>
<dbReference type="SFLD" id="SFLDS00029">
    <property type="entry name" value="Radical_SAM"/>
    <property type="match status" value="1"/>
</dbReference>
<comment type="caution">
    <text evidence="8">The sequence shown here is derived from an EMBL/GenBank/DDBJ whole genome shotgun (WGS) entry which is preliminary data.</text>
</comment>
<dbReference type="SUPFAM" id="SSF102114">
    <property type="entry name" value="Radical SAM enzymes"/>
    <property type="match status" value="1"/>
</dbReference>
<dbReference type="GO" id="GO:0046872">
    <property type="term" value="F:metal ion binding"/>
    <property type="evidence" value="ECO:0007669"/>
    <property type="project" value="UniProtKB-KW"/>
</dbReference>
<evidence type="ECO:0000256" key="2">
    <source>
        <dbReference type="ARBA" id="ARBA00022485"/>
    </source>
</evidence>
<evidence type="ECO:0000256" key="6">
    <source>
        <dbReference type="ARBA" id="ARBA00023014"/>
    </source>
</evidence>
<dbReference type="PANTHER" id="PTHR11135:SF1">
    <property type="entry name" value="PROTEIN YHCC"/>
    <property type="match status" value="1"/>
</dbReference>
<dbReference type="NCBIfam" id="TIGR01212">
    <property type="entry name" value="TIGR01212 family radical SAM protein"/>
    <property type="match status" value="1"/>
</dbReference>
<dbReference type="Gene3D" id="3.80.30.20">
    <property type="entry name" value="tm_1862 like domain"/>
    <property type="match status" value="1"/>
</dbReference>
<keyword evidence="4" id="KW-0479">Metal-binding</keyword>
<dbReference type="GO" id="GO:0051539">
    <property type="term" value="F:4 iron, 4 sulfur cluster binding"/>
    <property type="evidence" value="ECO:0007669"/>
    <property type="project" value="UniProtKB-KW"/>
</dbReference>
<dbReference type="RefSeq" id="WP_036852354.1">
    <property type="nucleotide sequence ID" value="NZ_JQJD01000051.1"/>
</dbReference>
<evidence type="ECO:0000256" key="4">
    <source>
        <dbReference type="ARBA" id="ARBA00022723"/>
    </source>
</evidence>
<dbReference type="InterPro" id="IPR058240">
    <property type="entry name" value="rSAM_sf"/>
</dbReference>
<dbReference type="InterPro" id="IPR023404">
    <property type="entry name" value="rSAM_horseshoe"/>
</dbReference>
<sequence>MSQHSITTKPYRDFSEYFRSIFPFKVQKISINAGFTCPNRDGASGRGGCAYCNNKSFTPDYTAKFGSITQQMQDGIRFFSHKYPEMKYLAYFQSYTNTYGDDISSMIDRYEEALGVQDTVGIIIGTRPDCMPSALLDYFEELSKRTFVYIEYGVESTSDRTLDAINRGHDYATSVRAIEETARRGLPVGAHLIIGLPGESREDFVGHIKALSQLPITSLKLHQLQILKGTILGRTFLQDPSSIPLLSPEEYLDIVGDLVAHLRPDIYIDRFVSSSPADLLIAPKWNLKNHVFTHKIIRHLEANNIKQGMAFNG</sequence>
<reference evidence="8 9" key="1">
    <citation type="submission" date="2014-08" db="EMBL/GenBank/DDBJ databases">
        <title>Porphyromonas cangingivalis strain:COT-109_OH1386 Genome sequencing.</title>
        <authorList>
            <person name="Wallis C."/>
            <person name="Deusch O."/>
            <person name="O'Flynn C."/>
            <person name="Davis I."/>
            <person name="Jospin G."/>
            <person name="Darling A.E."/>
            <person name="Coil D.A."/>
            <person name="Alexiev A."/>
            <person name="Horsfall A."/>
            <person name="Kirkwood N."/>
            <person name="Harris S."/>
            <person name="Eisen J.A."/>
        </authorList>
    </citation>
    <scope>NUCLEOTIDE SEQUENCE [LARGE SCALE GENOMIC DNA]</scope>
    <source>
        <strain evidence="9">COT-109 OH1386</strain>
    </source>
</reference>
<accession>A0A0A2ESA9</accession>
<evidence type="ECO:0000313" key="8">
    <source>
        <dbReference type="EMBL" id="KGN79254.1"/>
    </source>
</evidence>
<proteinExistence type="predicted"/>
<organism evidence="8 9">
    <name type="scientific">Porphyromonas cangingivalis</name>
    <dbReference type="NCBI Taxonomy" id="36874"/>
    <lineage>
        <taxon>Bacteria</taxon>
        <taxon>Pseudomonadati</taxon>
        <taxon>Bacteroidota</taxon>
        <taxon>Bacteroidia</taxon>
        <taxon>Bacteroidales</taxon>
        <taxon>Porphyromonadaceae</taxon>
        <taxon>Porphyromonas</taxon>
    </lineage>
</organism>
<gene>
    <name evidence="8" type="ORF">HQ35_08090</name>
</gene>
<keyword evidence="3" id="KW-0949">S-adenosyl-L-methionine</keyword>
<keyword evidence="9" id="KW-1185">Reference proteome</keyword>
<protein>
    <submittedName>
        <fullName evidence="8">Radical SAM protein</fullName>
    </submittedName>
</protein>
<dbReference type="STRING" id="36874.HQ34_00140"/>
<evidence type="ECO:0000256" key="5">
    <source>
        <dbReference type="ARBA" id="ARBA00023004"/>
    </source>
</evidence>
<name>A0A0A2ESA9_PORCN</name>
<feature type="domain" description="Radical SAM core" evidence="7">
    <location>
        <begin position="21"/>
        <end position="269"/>
    </location>
</feature>
<dbReference type="InterPro" id="IPR006638">
    <property type="entry name" value="Elp3/MiaA/NifB-like_rSAM"/>
</dbReference>
<dbReference type="InterPro" id="IPR032432">
    <property type="entry name" value="Radical_SAM_C"/>
</dbReference>
<dbReference type="PANTHER" id="PTHR11135">
    <property type="entry name" value="HISTONE ACETYLTRANSFERASE-RELATED"/>
    <property type="match status" value="1"/>
</dbReference>
<dbReference type="SFLD" id="SFLDG01086">
    <property type="entry name" value="elongater_protein-like"/>
    <property type="match status" value="1"/>
</dbReference>
<dbReference type="CDD" id="cd01335">
    <property type="entry name" value="Radical_SAM"/>
    <property type="match status" value="1"/>
</dbReference>
<evidence type="ECO:0000256" key="3">
    <source>
        <dbReference type="ARBA" id="ARBA00022691"/>
    </source>
</evidence>
<keyword evidence="2" id="KW-0004">4Fe-4S</keyword>
<dbReference type="SMART" id="SM00729">
    <property type="entry name" value="Elp3"/>
    <property type="match status" value="1"/>
</dbReference>
<dbReference type="InterPro" id="IPR007197">
    <property type="entry name" value="rSAM"/>
</dbReference>
<keyword evidence="5" id="KW-0408">Iron</keyword>
<dbReference type="InterPro" id="IPR005911">
    <property type="entry name" value="YhcC-like"/>
</dbReference>
<evidence type="ECO:0000313" key="9">
    <source>
        <dbReference type="Proteomes" id="UP000030125"/>
    </source>
</evidence>
<evidence type="ECO:0000256" key="1">
    <source>
        <dbReference type="ARBA" id="ARBA00001966"/>
    </source>
</evidence>
<dbReference type="InterPro" id="IPR039661">
    <property type="entry name" value="ELP3"/>
</dbReference>
<dbReference type="OrthoDB" id="9801689at2"/>
<dbReference type="Proteomes" id="UP000030125">
    <property type="component" value="Unassembled WGS sequence"/>
</dbReference>
<dbReference type="AlphaFoldDB" id="A0A0A2ESA9"/>
<dbReference type="Pfam" id="PF16199">
    <property type="entry name" value="Radical_SAM_C"/>
    <property type="match status" value="1"/>
</dbReference>
<dbReference type="SFLD" id="SFLDG01091">
    <property type="entry name" value="uncharacterized_CHP01210-like"/>
    <property type="match status" value="1"/>
</dbReference>
<dbReference type="PROSITE" id="PS51918">
    <property type="entry name" value="RADICAL_SAM"/>
    <property type="match status" value="1"/>
</dbReference>